<dbReference type="CDD" id="cd01335">
    <property type="entry name" value="Radical_SAM"/>
    <property type="match status" value="1"/>
</dbReference>
<dbReference type="SFLD" id="SFLDS00029">
    <property type="entry name" value="Radical_SAM"/>
    <property type="match status" value="1"/>
</dbReference>
<organism evidence="8">
    <name type="scientific">marine sediment metagenome</name>
    <dbReference type="NCBI Taxonomy" id="412755"/>
    <lineage>
        <taxon>unclassified sequences</taxon>
        <taxon>metagenomes</taxon>
        <taxon>ecological metagenomes</taxon>
    </lineage>
</organism>
<evidence type="ECO:0000256" key="1">
    <source>
        <dbReference type="ARBA" id="ARBA00001966"/>
    </source>
</evidence>
<dbReference type="InterPro" id="IPR023867">
    <property type="entry name" value="Sulphatase_maturase_rSAM"/>
</dbReference>
<evidence type="ECO:0000256" key="3">
    <source>
        <dbReference type="ARBA" id="ARBA00022691"/>
    </source>
</evidence>
<dbReference type="InterPro" id="IPR023885">
    <property type="entry name" value="4Fe4S-binding_SPASM_dom"/>
</dbReference>
<evidence type="ECO:0000256" key="2">
    <source>
        <dbReference type="ARBA" id="ARBA00022485"/>
    </source>
</evidence>
<keyword evidence="2" id="KW-0004">4Fe-4S</keyword>
<dbReference type="InterPro" id="IPR058240">
    <property type="entry name" value="rSAM_sf"/>
</dbReference>
<dbReference type="SFLD" id="SFLDG01386">
    <property type="entry name" value="main_SPASM_domain-containing"/>
    <property type="match status" value="1"/>
</dbReference>
<reference evidence="8" key="1">
    <citation type="journal article" date="2015" name="Nature">
        <title>Complex archaea that bridge the gap between prokaryotes and eukaryotes.</title>
        <authorList>
            <person name="Spang A."/>
            <person name="Saw J.H."/>
            <person name="Jorgensen S.L."/>
            <person name="Zaremba-Niedzwiedzka K."/>
            <person name="Martijn J."/>
            <person name="Lind A.E."/>
            <person name="van Eijk R."/>
            <person name="Schleper C."/>
            <person name="Guy L."/>
            <person name="Ettema T.J."/>
        </authorList>
    </citation>
    <scope>NUCLEOTIDE SEQUENCE</scope>
</reference>
<dbReference type="SFLD" id="SFLDG01067">
    <property type="entry name" value="SPASM/twitch_domain_containing"/>
    <property type="match status" value="1"/>
</dbReference>
<dbReference type="Gene3D" id="3.20.20.70">
    <property type="entry name" value="Aldolase class I"/>
    <property type="match status" value="1"/>
</dbReference>
<keyword evidence="3" id="KW-0949">S-adenosyl-L-methionine</keyword>
<dbReference type="GO" id="GO:0051539">
    <property type="term" value="F:4 iron, 4 sulfur cluster binding"/>
    <property type="evidence" value="ECO:0007669"/>
    <property type="project" value="UniProtKB-KW"/>
</dbReference>
<evidence type="ECO:0000256" key="5">
    <source>
        <dbReference type="ARBA" id="ARBA00023004"/>
    </source>
</evidence>
<dbReference type="AlphaFoldDB" id="A0A0F9REB0"/>
<dbReference type="PANTHER" id="PTHR43787">
    <property type="entry name" value="FEMO COFACTOR BIOSYNTHESIS PROTEIN NIFB-RELATED"/>
    <property type="match status" value="1"/>
</dbReference>
<name>A0A0F9REB0_9ZZZZ</name>
<comment type="cofactor">
    <cofactor evidence="1">
        <name>[4Fe-4S] cluster</name>
        <dbReference type="ChEBI" id="CHEBI:49883"/>
    </cofactor>
</comment>
<dbReference type="GO" id="GO:0046872">
    <property type="term" value="F:metal ion binding"/>
    <property type="evidence" value="ECO:0007669"/>
    <property type="project" value="UniProtKB-KW"/>
</dbReference>
<keyword evidence="4" id="KW-0479">Metal-binding</keyword>
<dbReference type="PROSITE" id="PS51918">
    <property type="entry name" value="RADICAL_SAM"/>
    <property type="match status" value="1"/>
</dbReference>
<dbReference type="NCBIfam" id="TIGR04085">
    <property type="entry name" value="rSAM_more_4Fe4S"/>
    <property type="match status" value="1"/>
</dbReference>
<dbReference type="InterPro" id="IPR013785">
    <property type="entry name" value="Aldolase_TIM"/>
</dbReference>
<feature type="domain" description="Radical SAM core" evidence="7">
    <location>
        <begin position="89"/>
        <end position="327"/>
    </location>
</feature>
<proteinExistence type="predicted"/>
<evidence type="ECO:0000256" key="4">
    <source>
        <dbReference type="ARBA" id="ARBA00022723"/>
    </source>
</evidence>
<dbReference type="GO" id="GO:0016491">
    <property type="term" value="F:oxidoreductase activity"/>
    <property type="evidence" value="ECO:0007669"/>
    <property type="project" value="InterPro"/>
</dbReference>
<gene>
    <name evidence="8" type="ORF">LCGC14_0604610</name>
</gene>
<dbReference type="SUPFAM" id="SSF102114">
    <property type="entry name" value="Radical SAM enzymes"/>
    <property type="match status" value="1"/>
</dbReference>
<dbReference type="SFLD" id="SFLDG01384">
    <property type="entry name" value="thioether_bond_formation_requi"/>
    <property type="match status" value="1"/>
</dbReference>
<keyword evidence="5" id="KW-0408">Iron</keyword>
<dbReference type="EMBL" id="LAZR01000982">
    <property type="protein sequence ID" value="KKN53224.1"/>
    <property type="molecule type" value="Genomic_DNA"/>
</dbReference>
<comment type="caution">
    <text evidence="8">The sequence shown here is derived from an EMBL/GenBank/DDBJ whole genome shotgun (WGS) entry which is preliminary data.</text>
</comment>
<evidence type="ECO:0000313" key="8">
    <source>
        <dbReference type="EMBL" id="KKN53224.1"/>
    </source>
</evidence>
<dbReference type="PANTHER" id="PTHR43787:SF3">
    <property type="entry name" value="ARYLSULFATASE REGULATORY PROTEIN"/>
    <property type="match status" value="1"/>
</dbReference>
<dbReference type="Pfam" id="PF04055">
    <property type="entry name" value="Radical_SAM"/>
    <property type="match status" value="1"/>
</dbReference>
<keyword evidence="6" id="KW-0411">Iron-sulfur</keyword>
<evidence type="ECO:0000259" key="7">
    <source>
        <dbReference type="PROSITE" id="PS51918"/>
    </source>
</evidence>
<sequence length="445" mass="52120">MTYTSSNYNFWIRLGESDTSYLFNSLQGGLLRIPKKIKNIVEELTSNCFELNDMPVHIKNIAELLINGGFIIPEIINELDIIKKRFFSPPIPKTFYLTIVPTLNCNLRCRYCYQKHLDISMSQEVCKTIIKEIERRIKSQNIEELKVEWYGGEPLLKLGLIKHLSRNIMNLVKKYNISYEASLVSNGTLLNSKTVKILSKICIKKIQITLDGLPEIHNLNRPYMDGSPSFEDVIRGIKKASKKFIIHLRINVDRYSLKKAFEFLDNIEKYEIFKIKKNVRPYIAMIGPLTPNCLNTCKRAIDPKDWYFYVLKFQQELCKKFSDINPKEILEYPKILHKPCGAISEWSVCVHPSGKVFNCGLEVDNLQLSGGFIWEPYWEHPIYKKWTKYNIFENKKCVICRYLPICMGGCLKHTFNKEGFFKNNACKHWYNYLEPTIEEFIKIVE</sequence>
<protein>
    <recommendedName>
        <fullName evidence="7">Radical SAM core domain-containing protein</fullName>
    </recommendedName>
</protein>
<accession>A0A0F9REB0</accession>
<evidence type="ECO:0000256" key="6">
    <source>
        <dbReference type="ARBA" id="ARBA00023014"/>
    </source>
</evidence>
<dbReference type="InterPro" id="IPR007197">
    <property type="entry name" value="rSAM"/>
</dbReference>
<dbReference type="UniPathway" id="UPA00782"/>